<gene>
    <name evidence="3" type="ORF">GCM10023184_46420</name>
</gene>
<dbReference type="InterPro" id="IPR051045">
    <property type="entry name" value="TonB-dependent_transducer"/>
</dbReference>
<dbReference type="PANTHER" id="PTHR33446:SF2">
    <property type="entry name" value="PROTEIN TONB"/>
    <property type="match status" value="1"/>
</dbReference>
<name>A0ABP8HUK0_9BACT</name>
<dbReference type="InterPro" id="IPR037682">
    <property type="entry name" value="TonB_C"/>
</dbReference>
<evidence type="ECO:0000313" key="4">
    <source>
        <dbReference type="Proteomes" id="UP001501725"/>
    </source>
</evidence>
<dbReference type="Proteomes" id="UP001501725">
    <property type="component" value="Unassembled WGS sequence"/>
</dbReference>
<dbReference type="Pfam" id="PF03544">
    <property type="entry name" value="TonB_C"/>
    <property type="match status" value="1"/>
</dbReference>
<evidence type="ECO:0000256" key="1">
    <source>
        <dbReference type="SAM" id="MobiDB-lite"/>
    </source>
</evidence>
<accession>A0ABP8HUK0</accession>
<dbReference type="EMBL" id="BAABGY010000020">
    <property type="protein sequence ID" value="GAA4344794.1"/>
    <property type="molecule type" value="Genomic_DNA"/>
</dbReference>
<evidence type="ECO:0000259" key="2">
    <source>
        <dbReference type="Pfam" id="PF03544"/>
    </source>
</evidence>
<organism evidence="3 4">
    <name type="scientific">Flaviaesturariibacter amylovorans</name>
    <dbReference type="NCBI Taxonomy" id="1084520"/>
    <lineage>
        <taxon>Bacteria</taxon>
        <taxon>Pseudomonadati</taxon>
        <taxon>Bacteroidota</taxon>
        <taxon>Chitinophagia</taxon>
        <taxon>Chitinophagales</taxon>
        <taxon>Chitinophagaceae</taxon>
        <taxon>Flaviaestuariibacter</taxon>
    </lineage>
</organism>
<dbReference type="PANTHER" id="PTHR33446">
    <property type="entry name" value="PROTEIN TONB-RELATED"/>
    <property type="match status" value="1"/>
</dbReference>
<feature type="compositionally biased region" description="Low complexity" evidence="1">
    <location>
        <begin position="84"/>
        <end position="100"/>
    </location>
</feature>
<protein>
    <recommendedName>
        <fullName evidence="2">TonB C-terminal domain-containing protein</fullName>
    </recommendedName>
</protein>
<feature type="domain" description="TonB C-terminal" evidence="2">
    <location>
        <begin position="142"/>
        <end position="202"/>
    </location>
</feature>
<evidence type="ECO:0000313" key="3">
    <source>
        <dbReference type="EMBL" id="GAA4344794.1"/>
    </source>
</evidence>
<dbReference type="SUPFAM" id="SSF74653">
    <property type="entry name" value="TolA/TonB C-terminal domain"/>
    <property type="match status" value="1"/>
</dbReference>
<proteinExistence type="predicted"/>
<reference evidence="4" key="1">
    <citation type="journal article" date="2019" name="Int. J. Syst. Evol. Microbiol.">
        <title>The Global Catalogue of Microorganisms (GCM) 10K type strain sequencing project: providing services to taxonomists for standard genome sequencing and annotation.</title>
        <authorList>
            <consortium name="The Broad Institute Genomics Platform"/>
            <consortium name="The Broad Institute Genome Sequencing Center for Infectious Disease"/>
            <person name="Wu L."/>
            <person name="Ma J."/>
        </authorList>
    </citation>
    <scope>NUCLEOTIDE SEQUENCE [LARGE SCALE GENOMIC DNA]</scope>
    <source>
        <strain evidence="4">JCM 17919</strain>
    </source>
</reference>
<comment type="caution">
    <text evidence="3">The sequence shown here is derived from an EMBL/GenBank/DDBJ whole genome shotgun (WGS) entry which is preliminary data.</text>
</comment>
<feature type="region of interest" description="Disordered" evidence="1">
    <location>
        <begin position="31"/>
        <end position="100"/>
    </location>
</feature>
<sequence>MRFAMTSIVAFLRPVLFGFFILAGLDGSAQSGARKKQEPKPAARPQVPTPQAIPVKRATPAPDPEAVPGDAKQGGSTVDPEAKPPAAGNRPAAPGGDPEQVVNEVEVPPAFPGGMEAWANYLRSNLKASVPENNGAPSGTYRVRVQFVVDREGNVSDVKALNDPGYGMAEEAVRVIRRGPRWTPGVQYGRTVKARFTQTIAFGVS</sequence>
<keyword evidence="4" id="KW-1185">Reference proteome</keyword>
<dbReference type="Gene3D" id="3.30.1150.10">
    <property type="match status" value="1"/>
</dbReference>